<dbReference type="GO" id="GO:0016887">
    <property type="term" value="F:ATP hydrolysis activity"/>
    <property type="evidence" value="ECO:0007669"/>
    <property type="project" value="InterPro"/>
</dbReference>
<dbReference type="Proteomes" id="UP000243540">
    <property type="component" value="Unassembled WGS sequence"/>
</dbReference>
<dbReference type="GO" id="GO:0055085">
    <property type="term" value="P:transmembrane transport"/>
    <property type="evidence" value="ECO:0007669"/>
    <property type="project" value="UniProtKB-ARBA"/>
</dbReference>
<reference evidence="6 7" key="1">
    <citation type="submission" date="2017-04" db="EMBL/GenBank/DDBJ databases">
        <title>Draft genome sequences of Alloscardovia macacae UMA81211 and UMA81212 isolated from the feces of a rhesus macaque (Macaca mulatta).</title>
        <authorList>
            <person name="Albert K."/>
            <person name="Sela D.A."/>
        </authorList>
    </citation>
    <scope>NUCLEOTIDE SEQUENCE [LARGE SCALE GENOMIC DNA]</scope>
    <source>
        <strain evidence="6 7">UMA81212</strain>
    </source>
</reference>
<dbReference type="PANTHER" id="PTHR43776:SF7">
    <property type="entry name" value="D,D-DIPEPTIDE TRANSPORT ATP-BINDING PROTEIN DDPF-RELATED"/>
    <property type="match status" value="1"/>
</dbReference>
<dbReference type="PANTHER" id="PTHR43776">
    <property type="entry name" value="TRANSPORT ATP-BINDING PROTEIN"/>
    <property type="match status" value="1"/>
</dbReference>
<protein>
    <recommendedName>
        <fullName evidence="5">ABC transporter domain-containing protein</fullName>
    </recommendedName>
</protein>
<dbReference type="Pfam" id="PF00005">
    <property type="entry name" value="ABC_tran"/>
    <property type="match status" value="1"/>
</dbReference>
<accession>A0A1Y2SYD0</accession>
<dbReference type="AlphaFoldDB" id="A0A1Y2SYD0"/>
<dbReference type="InterPro" id="IPR003439">
    <property type="entry name" value="ABC_transporter-like_ATP-bd"/>
</dbReference>
<evidence type="ECO:0000256" key="2">
    <source>
        <dbReference type="ARBA" id="ARBA00022448"/>
    </source>
</evidence>
<dbReference type="STRING" id="1160091.B9T39_03385"/>
<evidence type="ECO:0000259" key="5">
    <source>
        <dbReference type="PROSITE" id="PS50893"/>
    </source>
</evidence>
<gene>
    <name evidence="6" type="ORF">B9T39_03385</name>
</gene>
<dbReference type="PROSITE" id="PS50893">
    <property type="entry name" value="ABC_TRANSPORTER_2"/>
    <property type="match status" value="1"/>
</dbReference>
<dbReference type="Gene3D" id="3.40.50.300">
    <property type="entry name" value="P-loop containing nucleotide triphosphate hydrolases"/>
    <property type="match status" value="1"/>
</dbReference>
<evidence type="ECO:0000256" key="4">
    <source>
        <dbReference type="ARBA" id="ARBA00022840"/>
    </source>
</evidence>
<dbReference type="EMBL" id="NEKC01000006">
    <property type="protein sequence ID" value="OTA29409.1"/>
    <property type="molecule type" value="Genomic_DNA"/>
</dbReference>
<dbReference type="CDD" id="cd03257">
    <property type="entry name" value="ABC_NikE_OppD_transporters"/>
    <property type="match status" value="1"/>
</dbReference>
<keyword evidence="4" id="KW-0067">ATP-binding</keyword>
<evidence type="ECO:0000256" key="1">
    <source>
        <dbReference type="ARBA" id="ARBA00005417"/>
    </source>
</evidence>
<dbReference type="PROSITE" id="PS00211">
    <property type="entry name" value="ABC_TRANSPORTER_1"/>
    <property type="match status" value="1"/>
</dbReference>
<keyword evidence="3" id="KW-0547">Nucleotide-binding</keyword>
<sequence>MSILSLNHVTKRYRGSALPALDDVSFSVGDGEHVAIVGESGSGKTTSLNIALGFDVPSSGDVQVADPTTTGLVFQNPAASLDPRWRVERIVREGVPGVGEADVRAALEAVSLDYDELAQRYISDISGGQAQRVAIARALVAHPTLLVADEPVSAVDVLGKKHIIESLRSVQNERSLASLIVLHDLGVAQQLSERIIVMQAGRVVEDGATAEVLAHPQHRYTAQLIDAARW</sequence>
<evidence type="ECO:0000256" key="3">
    <source>
        <dbReference type="ARBA" id="ARBA00022741"/>
    </source>
</evidence>
<proteinExistence type="inferred from homology"/>
<organism evidence="6 7">
    <name type="scientific">Alloscardovia macacae</name>
    <dbReference type="NCBI Taxonomy" id="1160091"/>
    <lineage>
        <taxon>Bacteria</taxon>
        <taxon>Bacillati</taxon>
        <taxon>Actinomycetota</taxon>
        <taxon>Actinomycetes</taxon>
        <taxon>Bifidobacteriales</taxon>
        <taxon>Bifidobacteriaceae</taxon>
        <taxon>Alloscardovia</taxon>
    </lineage>
</organism>
<dbReference type="SMART" id="SM00382">
    <property type="entry name" value="AAA"/>
    <property type="match status" value="1"/>
</dbReference>
<evidence type="ECO:0000313" key="7">
    <source>
        <dbReference type="Proteomes" id="UP000243540"/>
    </source>
</evidence>
<comment type="similarity">
    <text evidence="1">Belongs to the ABC transporter superfamily.</text>
</comment>
<feature type="domain" description="ABC transporter" evidence="5">
    <location>
        <begin position="4"/>
        <end position="225"/>
    </location>
</feature>
<name>A0A1Y2SYD0_9BIFI</name>
<evidence type="ECO:0000313" key="6">
    <source>
        <dbReference type="EMBL" id="OTA29409.1"/>
    </source>
</evidence>
<dbReference type="RefSeq" id="WP_086106423.1">
    <property type="nucleotide sequence ID" value="NZ_NEKB01000002.1"/>
</dbReference>
<dbReference type="InterPro" id="IPR027417">
    <property type="entry name" value="P-loop_NTPase"/>
</dbReference>
<dbReference type="InterPro" id="IPR017871">
    <property type="entry name" value="ABC_transporter-like_CS"/>
</dbReference>
<dbReference type="OrthoDB" id="8481147at2"/>
<dbReference type="SUPFAM" id="SSF52540">
    <property type="entry name" value="P-loop containing nucleoside triphosphate hydrolases"/>
    <property type="match status" value="1"/>
</dbReference>
<dbReference type="InterPro" id="IPR003593">
    <property type="entry name" value="AAA+_ATPase"/>
</dbReference>
<dbReference type="InterPro" id="IPR050319">
    <property type="entry name" value="ABC_transp_ATP-bind"/>
</dbReference>
<comment type="caution">
    <text evidence="6">The sequence shown here is derived from an EMBL/GenBank/DDBJ whole genome shotgun (WGS) entry which is preliminary data.</text>
</comment>
<keyword evidence="2" id="KW-0813">Transport</keyword>
<dbReference type="GO" id="GO:0005524">
    <property type="term" value="F:ATP binding"/>
    <property type="evidence" value="ECO:0007669"/>
    <property type="project" value="UniProtKB-KW"/>
</dbReference>